<protein>
    <recommendedName>
        <fullName evidence="2">Peptide deformylase-like</fullName>
    </recommendedName>
    <alternativeName>
        <fullName evidence="2">Polypeptide deformylase-like</fullName>
    </alternativeName>
</protein>
<dbReference type="PANTHER" id="PTHR10458:SF22">
    <property type="entry name" value="PEPTIDE DEFORMYLASE"/>
    <property type="match status" value="1"/>
</dbReference>
<dbReference type="OrthoDB" id="9804313at2"/>
<dbReference type="NCBIfam" id="TIGR00079">
    <property type="entry name" value="pept_deformyl"/>
    <property type="match status" value="1"/>
</dbReference>
<gene>
    <name evidence="3" type="ORF">A0U92_12995</name>
</gene>
<dbReference type="PIRSF" id="PIRSF004749">
    <property type="entry name" value="Pep_def"/>
    <property type="match status" value="1"/>
</dbReference>
<dbReference type="SUPFAM" id="SSF56420">
    <property type="entry name" value="Peptide deformylase"/>
    <property type="match status" value="1"/>
</dbReference>
<proteinExistence type="inferred from homology"/>
<evidence type="ECO:0000256" key="1">
    <source>
        <dbReference type="ARBA" id="ARBA00010759"/>
    </source>
</evidence>
<dbReference type="AlphaFoldDB" id="A0A1U9KIF4"/>
<sequence>MALRPIVTFPDQKLRLVAKPVTCFDEALRSLAMDLLDTMRAAPGIGITAPHVGVARRVVVLELPDAPTPQIYVNPEIIEISKETIRLEEGSISMPGVTGLVERSARVRVRYQDMEGIGHIEDAEGLRAACHQHEIDQLNGQFWTQRLSPLRRGKVMALFEKLRRR</sequence>
<reference evidence="3 4" key="1">
    <citation type="submission" date="2016-03" db="EMBL/GenBank/DDBJ databases">
        <title>Acetic acid bacteria sequencing.</title>
        <authorList>
            <person name="Brandt J."/>
            <person name="Jakob F."/>
            <person name="Vogel R.F."/>
        </authorList>
    </citation>
    <scope>NUCLEOTIDE SEQUENCE [LARGE SCALE GENOMIC DNA]</scope>
    <source>
        <strain evidence="3 4">TMW2.1153</strain>
    </source>
</reference>
<name>A0A1U9KIF4_ACEAC</name>
<dbReference type="KEGG" id="aace:A0U92_12995"/>
<dbReference type="PRINTS" id="PR01576">
    <property type="entry name" value="PDEFORMYLASE"/>
</dbReference>
<evidence type="ECO:0000313" key="3">
    <source>
        <dbReference type="EMBL" id="AQS85537.1"/>
    </source>
</evidence>
<dbReference type="RefSeq" id="WP_077813590.1">
    <property type="nucleotide sequence ID" value="NZ_CP014692.1"/>
</dbReference>
<comment type="similarity">
    <text evidence="1 2">Belongs to the polypeptide deformylase family.</text>
</comment>
<dbReference type="Gene3D" id="3.90.45.10">
    <property type="entry name" value="Peptide deformylase"/>
    <property type="match status" value="1"/>
</dbReference>
<evidence type="ECO:0000313" key="4">
    <source>
        <dbReference type="Proteomes" id="UP000188937"/>
    </source>
</evidence>
<feature type="active site" evidence="2">
    <location>
        <position position="134"/>
    </location>
</feature>
<accession>A0A1U9KIF4</accession>
<organism evidence="3 4">
    <name type="scientific">Acetobacter aceti</name>
    <dbReference type="NCBI Taxonomy" id="435"/>
    <lineage>
        <taxon>Bacteria</taxon>
        <taxon>Pseudomonadati</taxon>
        <taxon>Pseudomonadota</taxon>
        <taxon>Alphaproteobacteria</taxon>
        <taxon>Acetobacterales</taxon>
        <taxon>Acetobacteraceae</taxon>
        <taxon>Acetobacter</taxon>
        <taxon>Acetobacter subgen. Acetobacter</taxon>
    </lineage>
</organism>
<dbReference type="Pfam" id="PF01327">
    <property type="entry name" value="Pep_deformylase"/>
    <property type="match status" value="1"/>
</dbReference>
<dbReference type="STRING" id="435.A0U92_12995"/>
<dbReference type="CDD" id="cd00487">
    <property type="entry name" value="Pep_deformylase"/>
    <property type="match status" value="1"/>
</dbReference>
<comment type="caution">
    <text evidence="2">Lacks conserved residue(s) required for the propagation of feature annotation.</text>
</comment>
<dbReference type="NCBIfam" id="NF001159">
    <property type="entry name" value="PRK00150.1-3"/>
    <property type="match status" value="1"/>
</dbReference>
<dbReference type="HAMAP" id="MF_00163">
    <property type="entry name" value="Pep_deformylase"/>
    <property type="match status" value="1"/>
</dbReference>
<dbReference type="Proteomes" id="UP000188937">
    <property type="component" value="Chromosome"/>
</dbReference>
<dbReference type="InterPro" id="IPR023635">
    <property type="entry name" value="Peptide_deformylase"/>
</dbReference>
<evidence type="ECO:0000256" key="2">
    <source>
        <dbReference type="HAMAP-Rule" id="MF_00163"/>
    </source>
</evidence>
<dbReference type="GO" id="GO:0042586">
    <property type="term" value="F:peptide deformylase activity"/>
    <property type="evidence" value="ECO:0007669"/>
    <property type="project" value="InterPro"/>
</dbReference>
<dbReference type="PANTHER" id="PTHR10458">
    <property type="entry name" value="PEPTIDE DEFORMYLASE"/>
    <property type="match status" value="1"/>
</dbReference>
<dbReference type="NCBIfam" id="NF009484">
    <property type="entry name" value="PRK12846.1-5"/>
    <property type="match status" value="1"/>
</dbReference>
<dbReference type="EMBL" id="CP014692">
    <property type="protein sequence ID" value="AQS85537.1"/>
    <property type="molecule type" value="Genomic_DNA"/>
</dbReference>
<dbReference type="InterPro" id="IPR036821">
    <property type="entry name" value="Peptide_deformylase_sf"/>
</dbReference>
<keyword evidence="4" id="KW-1185">Reference proteome</keyword>